<evidence type="ECO:0000256" key="1">
    <source>
        <dbReference type="ARBA" id="ARBA00006135"/>
    </source>
</evidence>
<evidence type="ECO:0000256" key="2">
    <source>
        <dbReference type="ARBA" id="ARBA00022729"/>
    </source>
</evidence>
<accession>A0A1E3WIU4</accession>
<sequence>MLNLKPTMNRKPLITLGASLLLAPLSLSAHAVTKFSENPLDQTNNHMHNYTTDTNQPVSDHSKVIVPYLPVKSLNMTQRAFDHSKPKDNTIVFDYSELVTYKLRLREFMSSIVVFPENEIVEDYLLGDITLFSVKPYANNKRMISVTPQMPGADTSLHVFGQSGNVYTFYLRTDTVESREHPILKAIIKDPTISIEREESGFVQLHGKETALDVVPAFDETVTTTDENQPTKDKEESVVKAFVADEEDDKEFLEKANPSQFNFGYEFVGSSDLPWYKNLFASEYTSSEELRPTYVYDDGVFTYFTFTNGNNTDELRNLPTIYRVMDGSDVPTNATAFKTTLRVEGVNNNWTLRLGKAHLCLSRIKPLAQRETNMATQPKEVVNVQ</sequence>
<comment type="caution">
    <text evidence="4">The sequence shown here is derived from an EMBL/GenBank/DDBJ whole genome shotgun (WGS) entry which is preliminary data.</text>
</comment>
<dbReference type="Proteomes" id="UP000095131">
    <property type="component" value="Unassembled WGS sequence"/>
</dbReference>
<evidence type="ECO:0000313" key="4">
    <source>
        <dbReference type="EMBL" id="ODS09704.1"/>
    </source>
</evidence>
<keyword evidence="2 3" id="KW-0732">Signal</keyword>
<evidence type="ECO:0000256" key="3">
    <source>
        <dbReference type="SAM" id="SignalP"/>
    </source>
</evidence>
<evidence type="ECO:0000313" key="5">
    <source>
        <dbReference type="Proteomes" id="UP000095131"/>
    </source>
</evidence>
<proteinExistence type="inferred from homology"/>
<name>A0A1E3WIU4_9VIBR</name>
<dbReference type="Gene3D" id="2.60.40.2500">
    <property type="match status" value="1"/>
</dbReference>
<gene>
    <name evidence="4" type="ORF">VSF3289_03267</name>
</gene>
<feature type="chain" id="PRO_5009139518" evidence="3">
    <location>
        <begin position="32"/>
        <end position="385"/>
    </location>
</feature>
<dbReference type="Pfam" id="PF03524">
    <property type="entry name" value="CagX"/>
    <property type="match status" value="1"/>
</dbReference>
<dbReference type="InterPro" id="IPR010258">
    <property type="entry name" value="Conjugal_tfr_TrbG/VirB9/CagX"/>
</dbReference>
<reference evidence="4 5" key="1">
    <citation type="submission" date="2016-08" db="EMBL/GenBank/DDBJ databases">
        <title>Genome sequencing of Vibrio scophthalmi strain FP3289, an isolated from Paralichthys olivaceus.</title>
        <authorList>
            <person name="Han H.-J."/>
        </authorList>
    </citation>
    <scope>NUCLEOTIDE SEQUENCE [LARGE SCALE GENOMIC DNA]</scope>
    <source>
        <strain evidence="4 5">FP3289</strain>
    </source>
</reference>
<dbReference type="InterPro" id="IPR038161">
    <property type="entry name" value="VirB9/CagX/TrbG_C_sf"/>
</dbReference>
<feature type="signal peptide" evidence="3">
    <location>
        <begin position="1"/>
        <end position="31"/>
    </location>
</feature>
<protein>
    <submittedName>
        <fullName evidence="4">Uncharacterized protein</fullName>
    </submittedName>
</protein>
<dbReference type="CDD" id="cd06911">
    <property type="entry name" value="VirB9_CagX_TrbG"/>
    <property type="match status" value="1"/>
</dbReference>
<dbReference type="EMBL" id="MDCJ01000005">
    <property type="protein sequence ID" value="ODS09704.1"/>
    <property type="molecule type" value="Genomic_DNA"/>
</dbReference>
<organism evidence="4 5">
    <name type="scientific">Vibrio scophthalmi</name>
    <dbReference type="NCBI Taxonomy" id="45658"/>
    <lineage>
        <taxon>Bacteria</taxon>
        <taxon>Pseudomonadati</taxon>
        <taxon>Pseudomonadota</taxon>
        <taxon>Gammaproteobacteria</taxon>
        <taxon>Vibrionales</taxon>
        <taxon>Vibrionaceae</taxon>
        <taxon>Vibrio</taxon>
    </lineage>
</organism>
<dbReference type="InterPro" id="IPR033645">
    <property type="entry name" value="VirB9/CagX/TrbG_C"/>
</dbReference>
<dbReference type="RefSeq" id="WP_069447457.1">
    <property type="nucleotide sequence ID" value="NZ_MDCJ01000005.1"/>
</dbReference>
<dbReference type="AlphaFoldDB" id="A0A1E3WIU4"/>
<dbReference type="OrthoDB" id="5515031at2"/>
<comment type="similarity">
    <text evidence="1">Belongs to the TrbG/VirB9 family.</text>
</comment>